<dbReference type="GO" id="GO:0008658">
    <property type="term" value="F:penicillin binding"/>
    <property type="evidence" value="ECO:0007669"/>
    <property type="project" value="InterPro"/>
</dbReference>
<keyword evidence="2" id="KW-0645">Protease</keyword>
<evidence type="ECO:0000256" key="1">
    <source>
        <dbReference type="ARBA" id="ARBA00004370"/>
    </source>
</evidence>
<dbReference type="InterPro" id="IPR005311">
    <property type="entry name" value="PBP_dimer"/>
</dbReference>
<evidence type="ECO:0000256" key="4">
    <source>
        <dbReference type="SAM" id="MobiDB-lite"/>
    </source>
</evidence>
<dbReference type="Proteomes" id="UP000245629">
    <property type="component" value="Chromosome 2"/>
</dbReference>
<feature type="region of interest" description="Disordered" evidence="4">
    <location>
        <begin position="263"/>
        <end position="286"/>
    </location>
</feature>
<feature type="domain" description="Penicillin-binding protein dimerisation" evidence="6">
    <location>
        <begin position="80"/>
        <end position="191"/>
    </location>
</feature>
<comment type="subcellular location">
    <subcellularLocation>
        <location evidence="1">Membrane</location>
    </subcellularLocation>
</comment>
<evidence type="ECO:0000259" key="5">
    <source>
        <dbReference type="Pfam" id="PF00905"/>
    </source>
</evidence>
<dbReference type="Gene3D" id="3.90.1310.10">
    <property type="entry name" value="Penicillin-binding protein 2a (Domain 2)"/>
    <property type="match status" value="1"/>
</dbReference>
<reference evidence="8" key="1">
    <citation type="submission" date="2018-05" db="EMBL/GenBank/DDBJ databases">
        <title>Azospirillum thermophila sp. nov., a novel isolated from hot spring.</title>
        <authorList>
            <person name="Zhao Z."/>
        </authorList>
    </citation>
    <scope>NUCLEOTIDE SEQUENCE [LARGE SCALE GENOMIC DNA]</scope>
    <source>
        <strain evidence="8">CFH 70021</strain>
    </source>
</reference>
<dbReference type="InterPro" id="IPR001460">
    <property type="entry name" value="PCN-bd_Tpept"/>
</dbReference>
<dbReference type="PANTHER" id="PTHR30627:SF1">
    <property type="entry name" value="PEPTIDOGLYCAN D,D-TRANSPEPTIDASE FTSI"/>
    <property type="match status" value="1"/>
</dbReference>
<dbReference type="KEGG" id="azz:DEW08_15940"/>
<keyword evidence="2" id="KW-0121">Carboxypeptidase</keyword>
<dbReference type="GO" id="GO:0005886">
    <property type="term" value="C:plasma membrane"/>
    <property type="evidence" value="ECO:0007669"/>
    <property type="project" value="TreeGrafter"/>
</dbReference>
<evidence type="ECO:0000313" key="7">
    <source>
        <dbReference type="EMBL" id="AWK87510.1"/>
    </source>
</evidence>
<dbReference type="OrthoDB" id="9789078at2"/>
<dbReference type="SUPFAM" id="SSF56519">
    <property type="entry name" value="Penicillin binding protein dimerisation domain"/>
    <property type="match status" value="1"/>
</dbReference>
<evidence type="ECO:0000256" key="2">
    <source>
        <dbReference type="ARBA" id="ARBA00022645"/>
    </source>
</evidence>
<dbReference type="SUPFAM" id="SSF56601">
    <property type="entry name" value="beta-lactamase/transpeptidase-like"/>
    <property type="match status" value="1"/>
</dbReference>
<feature type="region of interest" description="Disordered" evidence="4">
    <location>
        <begin position="581"/>
        <end position="610"/>
    </location>
</feature>
<dbReference type="Gene3D" id="3.30.450.330">
    <property type="match status" value="1"/>
</dbReference>
<dbReference type="InterPro" id="IPR036138">
    <property type="entry name" value="PBP_dimer_sf"/>
</dbReference>
<protein>
    <submittedName>
        <fullName evidence="7">Penicillin-binding protein</fullName>
    </submittedName>
</protein>
<dbReference type="InterPro" id="IPR050515">
    <property type="entry name" value="Beta-lactam/transpept"/>
</dbReference>
<keyword evidence="8" id="KW-1185">Reference proteome</keyword>
<sequence length="610" mass="66106">MIQPPPGFEPAHDAYAPPPVAKPRTSLTVALEQTRHRLLVTAAVVTVVFSAIGVKLVAATIFNGGGEPRQHQALDLDGTTANRADIVDRNGNLLATSLATQSLYADPKLISRPEEVARKLVTALPELDYKDLLGKLSGEKRFVWIKRNLTPKQQAQVHRLGLPGVYFEREERRFYPAANLTAHVVGYTGVDNNGLAGIEQSQNKRLVENPGEPLRLSIDLRLQHILKKELTATVQEFNAIGAAGIIYDIRTGEVLAMNSLPDFDPHEPITDADPTPNPDPSSKPTFNRATLGVYEMGSTFKIFNTAMSLDSGRIRVSDSFDASKSIQVGRFSISDYHNLHRALTVAEVFQHSSNIGSVRMALTVGVAAQRAFMAKMGFMKPTALELPENGWPLVPNPWREINTMTISFGHGISVSPMHTVAAAASTINGGIFHPPTILKREPGTEIPGERVLSQQTSDMMRRLFRFVVTEGTAKSAGVKGYVVGGKTGTADKQKGRHYQKNSRMSSFLGAFPMHDPRYIVYVLVDEPKGTKQTYGFATGGWVGAPAVGRIVRQIGPLLNVPTVDESSPEILAATYLNAAGSTQYLPPPPAPTPQPKGSTVASVPPPGKPR</sequence>
<dbReference type="Gene3D" id="1.10.150.770">
    <property type="match status" value="1"/>
</dbReference>
<accession>A0A2S2CSZ8</accession>
<name>A0A2S2CSZ8_9PROT</name>
<dbReference type="GO" id="GO:0071555">
    <property type="term" value="P:cell wall organization"/>
    <property type="evidence" value="ECO:0007669"/>
    <property type="project" value="TreeGrafter"/>
</dbReference>
<dbReference type="GO" id="GO:0004180">
    <property type="term" value="F:carboxypeptidase activity"/>
    <property type="evidence" value="ECO:0007669"/>
    <property type="project" value="UniProtKB-KW"/>
</dbReference>
<keyword evidence="2" id="KW-0378">Hydrolase</keyword>
<dbReference type="Gene3D" id="3.40.710.10">
    <property type="entry name" value="DD-peptidase/beta-lactamase superfamily"/>
    <property type="match status" value="1"/>
</dbReference>
<dbReference type="EMBL" id="CP029353">
    <property type="protein sequence ID" value="AWK87510.1"/>
    <property type="molecule type" value="Genomic_DNA"/>
</dbReference>
<proteinExistence type="predicted"/>
<evidence type="ECO:0000313" key="8">
    <source>
        <dbReference type="Proteomes" id="UP000245629"/>
    </source>
</evidence>
<dbReference type="InterPro" id="IPR012338">
    <property type="entry name" value="Beta-lactam/transpept-like"/>
</dbReference>
<dbReference type="AlphaFoldDB" id="A0A2S2CSZ8"/>
<dbReference type="Pfam" id="PF00905">
    <property type="entry name" value="Transpeptidase"/>
    <property type="match status" value="1"/>
</dbReference>
<dbReference type="Pfam" id="PF03717">
    <property type="entry name" value="PBP_dimer"/>
    <property type="match status" value="1"/>
</dbReference>
<evidence type="ECO:0000259" key="6">
    <source>
        <dbReference type="Pfam" id="PF03717"/>
    </source>
</evidence>
<feature type="domain" description="Penicillin-binding protein transpeptidase" evidence="5">
    <location>
        <begin position="245"/>
        <end position="532"/>
    </location>
</feature>
<keyword evidence="3" id="KW-0472">Membrane</keyword>
<evidence type="ECO:0000256" key="3">
    <source>
        <dbReference type="ARBA" id="ARBA00023136"/>
    </source>
</evidence>
<feature type="compositionally biased region" description="Pro residues" evidence="4">
    <location>
        <begin position="585"/>
        <end position="594"/>
    </location>
</feature>
<gene>
    <name evidence="7" type="ORF">DEW08_15940</name>
</gene>
<dbReference type="PANTHER" id="PTHR30627">
    <property type="entry name" value="PEPTIDOGLYCAN D,D-TRANSPEPTIDASE"/>
    <property type="match status" value="1"/>
</dbReference>
<dbReference type="RefSeq" id="WP_109328741.1">
    <property type="nucleotide sequence ID" value="NZ_CP029353.1"/>
</dbReference>
<feature type="region of interest" description="Disordered" evidence="4">
    <location>
        <begin position="1"/>
        <end position="20"/>
    </location>
</feature>
<organism evidence="7 8">
    <name type="scientific">Azospirillum thermophilum</name>
    <dbReference type="NCBI Taxonomy" id="2202148"/>
    <lineage>
        <taxon>Bacteria</taxon>
        <taxon>Pseudomonadati</taxon>
        <taxon>Pseudomonadota</taxon>
        <taxon>Alphaproteobacteria</taxon>
        <taxon>Rhodospirillales</taxon>
        <taxon>Azospirillaceae</taxon>
        <taxon>Azospirillum</taxon>
    </lineage>
</organism>